<keyword evidence="2" id="KW-1185">Reference proteome</keyword>
<accession>A0ACB9I2D9</accession>
<evidence type="ECO:0000313" key="2">
    <source>
        <dbReference type="Proteomes" id="UP001056120"/>
    </source>
</evidence>
<reference evidence="2" key="1">
    <citation type="journal article" date="2022" name="Mol. Ecol. Resour.">
        <title>The genomes of chicory, endive, great burdock and yacon provide insights into Asteraceae palaeo-polyploidization history and plant inulin production.</title>
        <authorList>
            <person name="Fan W."/>
            <person name="Wang S."/>
            <person name="Wang H."/>
            <person name="Wang A."/>
            <person name="Jiang F."/>
            <person name="Liu H."/>
            <person name="Zhao H."/>
            <person name="Xu D."/>
            <person name="Zhang Y."/>
        </authorList>
    </citation>
    <scope>NUCLEOTIDE SEQUENCE [LARGE SCALE GENOMIC DNA]</scope>
    <source>
        <strain evidence="2">cv. Yunnan</strain>
    </source>
</reference>
<organism evidence="1 2">
    <name type="scientific">Smallanthus sonchifolius</name>
    <dbReference type="NCBI Taxonomy" id="185202"/>
    <lineage>
        <taxon>Eukaryota</taxon>
        <taxon>Viridiplantae</taxon>
        <taxon>Streptophyta</taxon>
        <taxon>Embryophyta</taxon>
        <taxon>Tracheophyta</taxon>
        <taxon>Spermatophyta</taxon>
        <taxon>Magnoliopsida</taxon>
        <taxon>eudicotyledons</taxon>
        <taxon>Gunneridae</taxon>
        <taxon>Pentapetalae</taxon>
        <taxon>asterids</taxon>
        <taxon>campanulids</taxon>
        <taxon>Asterales</taxon>
        <taxon>Asteraceae</taxon>
        <taxon>Asteroideae</taxon>
        <taxon>Heliantheae alliance</taxon>
        <taxon>Millerieae</taxon>
        <taxon>Smallanthus</taxon>
    </lineage>
</organism>
<evidence type="ECO:0000313" key="1">
    <source>
        <dbReference type="EMBL" id="KAI3802155.1"/>
    </source>
</evidence>
<gene>
    <name evidence="1" type="ORF">L1987_30282</name>
</gene>
<comment type="caution">
    <text evidence="1">The sequence shown here is derived from an EMBL/GenBank/DDBJ whole genome shotgun (WGS) entry which is preliminary data.</text>
</comment>
<name>A0ACB9I2D9_9ASTR</name>
<proteinExistence type="predicted"/>
<reference evidence="1 2" key="2">
    <citation type="journal article" date="2022" name="Mol. Ecol. Resour.">
        <title>The genomes of chicory, endive, great burdock and yacon provide insights into Asteraceae paleo-polyploidization history and plant inulin production.</title>
        <authorList>
            <person name="Fan W."/>
            <person name="Wang S."/>
            <person name="Wang H."/>
            <person name="Wang A."/>
            <person name="Jiang F."/>
            <person name="Liu H."/>
            <person name="Zhao H."/>
            <person name="Xu D."/>
            <person name="Zhang Y."/>
        </authorList>
    </citation>
    <scope>NUCLEOTIDE SEQUENCE [LARGE SCALE GENOMIC DNA]</scope>
    <source>
        <strain evidence="2">cv. Yunnan</strain>
        <tissue evidence="1">Leaves</tissue>
    </source>
</reference>
<protein>
    <submittedName>
        <fullName evidence="1">Uncharacterized protein</fullName>
    </submittedName>
</protein>
<dbReference type="Proteomes" id="UP001056120">
    <property type="component" value="Linkage Group LG10"/>
</dbReference>
<dbReference type="EMBL" id="CM042027">
    <property type="protein sequence ID" value="KAI3802155.1"/>
    <property type="molecule type" value="Genomic_DNA"/>
</dbReference>
<sequence length="80" mass="9288">MLVWYYSHLLFLLKLLLASCKNFKWICFRCHIREQDKPALVTYSDLALNLLLQLGAAAMSYNFAVDDLTDHVAEVLEYFG</sequence>